<dbReference type="KEGG" id="arf:AR1Y2_2500"/>
<keyword evidence="10" id="KW-1185">Reference proteome</keyword>
<keyword evidence="4" id="KW-0762">Sugar transport</keyword>
<dbReference type="Gene3D" id="3.40.35.10">
    <property type="entry name" value="Phosphotransferase system, sorbose subfamily IIB component"/>
    <property type="match status" value="1"/>
</dbReference>
<evidence type="ECO:0000256" key="7">
    <source>
        <dbReference type="ARBA" id="ARBA00022777"/>
    </source>
</evidence>
<dbReference type="Pfam" id="PF03830">
    <property type="entry name" value="PTSIIB_sorb"/>
    <property type="match status" value="1"/>
</dbReference>
<keyword evidence="2" id="KW-0813">Transport</keyword>
<dbReference type="SUPFAM" id="SSF52728">
    <property type="entry name" value="PTS IIb component"/>
    <property type="match status" value="1"/>
</dbReference>
<keyword evidence="7" id="KW-0418">Kinase</keyword>
<dbReference type="GO" id="GO:0008982">
    <property type="term" value="F:protein-N(PI)-phosphohistidine-sugar phosphotransferase activity"/>
    <property type="evidence" value="ECO:0007669"/>
    <property type="project" value="InterPro"/>
</dbReference>
<evidence type="ECO:0000256" key="4">
    <source>
        <dbReference type="ARBA" id="ARBA00022597"/>
    </source>
</evidence>
<organism evidence="9 10">
    <name type="scientific">Anaerostipes rhamnosivorans</name>
    <dbReference type="NCBI Taxonomy" id="1229621"/>
    <lineage>
        <taxon>Bacteria</taxon>
        <taxon>Bacillati</taxon>
        <taxon>Bacillota</taxon>
        <taxon>Clostridia</taxon>
        <taxon>Lachnospirales</taxon>
        <taxon>Lachnospiraceae</taxon>
        <taxon>Anaerostipes</taxon>
    </lineage>
</organism>
<dbReference type="PROSITE" id="PS51101">
    <property type="entry name" value="PTS_EIIB_TYPE_4"/>
    <property type="match status" value="1"/>
</dbReference>
<evidence type="ECO:0000256" key="3">
    <source>
        <dbReference type="ARBA" id="ARBA00022490"/>
    </source>
</evidence>
<dbReference type="GO" id="GO:0016301">
    <property type="term" value="F:kinase activity"/>
    <property type="evidence" value="ECO:0007669"/>
    <property type="project" value="UniProtKB-KW"/>
</dbReference>
<gene>
    <name evidence="9" type="ORF">AR1Y2_2500</name>
</gene>
<dbReference type="GO" id="GO:0009401">
    <property type="term" value="P:phosphoenolpyruvate-dependent sugar phosphotransferase system"/>
    <property type="evidence" value="ECO:0007669"/>
    <property type="project" value="UniProtKB-KW"/>
</dbReference>
<name>A0A4P8IJ36_9FIRM</name>
<dbReference type="RefSeq" id="WP_137329250.1">
    <property type="nucleotide sequence ID" value="NZ_CP040058.1"/>
</dbReference>
<dbReference type="EMBL" id="CP040058">
    <property type="protein sequence ID" value="QCP35954.1"/>
    <property type="molecule type" value="Genomic_DNA"/>
</dbReference>
<accession>A0A4P8IJ36</accession>
<dbReference type="GO" id="GO:0005737">
    <property type="term" value="C:cytoplasm"/>
    <property type="evidence" value="ECO:0007669"/>
    <property type="project" value="UniProtKB-SubCell"/>
</dbReference>
<dbReference type="Proteomes" id="UP000298653">
    <property type="component" value="Chromosome"/>
</dbReference>
<protein>
    <submittedName>
        <fullName evidence="9">PTS system, mannose-specific IIA component</fullName>
    </submittedName>
</protein>
<feature type="domain" description="PTS EIIB type-4" evidence="8">
    <location>
        <begin position="1"/>
        <end position="165"/>
    </location>
</feature>
<evidence type="ECO:0000313" key="10">
    <source>
        <dbReference type="Proteomes" id="UP000298653"/>
    </source>
</evidence>
<evidence type="ECO:0000256" key="6">
    <source>
        <dbReference type="ARBA" id="ARBA00022683"/>
    </source>
</evidence>
<evidence type="ECO:0000313" key="9">
    <source>
        <dbReference type="EMBL" id="QCP35954.1"/>
    </source>
</evidence>
<sequence>MAKRLAVRIDDRLIHGQVVTQWVNIFKADHIIVIDDQVAADKMQKSILKFAAPPDIKVSIYSSDKAAEQWQKNQFGKGSVFVLFKQVGQIEKTADLGIVFDEITIGQMAVTGERKQIYKQVGLSKAEAETLLDLEKRGIKFSFQMIPTDKKIGLQERIKKVFPDLL</sequence>
<proteinExistence type="predicted"/>
<evidence type="ECO:0000259" key="8">
    <source>
        <dbReference type="PROSITE" id="PS51101"/>
    </source>
</evidence>
<reference evidence="9 10" key="1">
    <citation type="submission" date="2019-05" db="EMBL/GenBank/DDBJ databases">
        <title>Complete genome sequencing of Anaerostipes rhamnosivorans.</title>
        <authorList>
            <person name="Bui T.P.N."/>
            <person name="de Vos W.M."/>
        </authorList>
    </citation>
    <scope>NUCLEOTIDE SEQUENCE [LARGE SCALE GENOMIC DNA]</scope>
    <source>
        <strain evidence="9 10">1y2</strain>
    </source>
</reference>
<dbReference type="OrthoDB" id="9788818at2"/>
<dbReference type="AlphaFoldDB" id="A0A4P8IJ36"/>
<dbReference type="InterPro" id="IPR004720">
    <property type="entry name" value="PTS_IIB_sorbose-sp"/>
</dbReference>
<evidence type="ECO:0000256" key="5">
    <source>
        <dbReference type="ARBA" id="ARBA00022679"/>
    </source>
</evidence>
<evidence type="ECO:0000256" key="2">
    <source>
        <dbReference type="ARBA" id="ARBA00022448"/>
    </source>
</evidence>
<comment type="subcellular location">
    <subcellularLocation>
        <location evidence="1">Cytoplasm</location>
    </subcellularLocation>
</comment>
<keyword evidence="6" id="KW-0598">Phosphotransferase system</keyword>
<keyword evidence="5" id="KW-0808">Transferase</keyword>
<keyword evidence="3" id="KW-0963">Cytoplasm</keyword>
<evidence type="ECO:0000256" key="1">
    <source>
        <dbReference type="ARBA" id="ARBA00004496"/>
    </source>
</evidence>
<dbReference type="InterPro" id="IPR036667">
    <property type="entry name" value="PTS_IIB_sorbose-sp_sf"/>
</dbReference>